<dbReference type="EMBL" id="MCGN01000003">
    <property type="protein sequence ID" value="ORY99124.1"/>
    <property type="molecule type" value="Genomic_DNA"/>
</dbReference>
<organism evidence="11 12">
    <name type="scientific">Syncephalastrum racemosum</name>
    <name type="common">Filamentous fungus</name>
    <dbReference type="NCBI Taxonomy" id="13706"/>
    <lineage>
        <taxon>Eukaryota</taxon>
        <taxon>Fungi</taxon>
        <taxon>Fungi incertae sedis</taxon>
        <taxon>Mucoromycota</taxon>
        <taxon>Mucoromycotina</taxon>
        <taxon>Mucoromycetes</taxon>
        <taxon>Mucorales</taxon>
        <taxon>Syncephalastraceae</taxon>
        <taxon>Syncephalastrum</taxon>
    </lineage>
</organism>
<dbReference type="InterPro" id="IPR008753">
    <property type="entry name" value="Peptidase_M13_N"/>
</dbReference>
<dbReference type="GO" id="GO:0046872">
    <property type="term" value="F:metal ion binding"/>
    <property type="evidence" value="ECO:0007669"/>
    <property type="project" value="UniProtKB-KW"/>
</dbReference>
<name>A0A1X2HJ41_SYNRA</name>
<keyword evidence="8" id="KW-0812">Transmembrane</keyword>
<evidence type="ECO:0000256" key="8">
    <source>
        <dbReference type="SAM" id="Phobius"/>
    </source>
</evidence>
<proteinExistence type="predicted"/>
<dbReference type="InterPro" id="IPR042089">
    <property type="entry name" value="Peptidase_M13_dom_2"/>
</dbReference>
<comment type="cofactor">
    <cofactor evidence="1">
        <name>Zn(2+)</name>
        <dbReference type="ChEBI" id="CHEBI:29105"/>
    </cofactor>
</comment>
<keyword evidence="6" id="KW-0482">Metalloprotease</keyword>
<evidence type="ECO:0000256" key="3">
    <source>
        <dbReference type="ARBA" id="ARBA00022723"/>
    </source>
</evidence>
<gene>
    <name evidence="11" type="ORF">BCR43DRAFT_488772</name>
</gene>
<keyword evidence="12" id="KW-1185">Reference proteome</keyword>
<dbReference type="OrthoDB" id="6475849at2759"/>
<evidence type="ECO:0000313" key="12">
    <source>
        <dbReference type="Proteomes" id="UP000242180"/>
    </source>
</evidence>
<dbReference type="InParanoid" id="A0A1X2HJ41"/>
<dbReference type="GO" id="GO:0004222">
    <property type="term" value="F:metalloendopeptidase activity"/>
    <property type="evidence" value="ECO:0007669"/>
    <property type="project" value="InterPro"/>
</dbReference>
<sequence>MVLHDDARAPLLSRSRISDGDQRSTRSRSSTGSQGSESQAGRASQTDYGSGIYRYPLYLQPGQFTSLEKLMFFVSSILLILLCVFIGLYARSSLEDTLPKPVPSPTSPALPTLPAEPYCIEPSCILTAAHILQDIDAGVDPCNDFYAYTCANWAETHMLAEGEAETSVVTAAQETIQQQLHRILLNGIPSHSKGLPPPDHILDQQLFDKLKTFYDACLDETSIDERGLTPLYPVFHEIRRHVPLGYRMPPTFVDDVSQITRYLADRGIDALFSMRVEIDPADATLARPAILPGEHSLPTELYNDPEALALYSSTIAQLLEIVFQADTSDTFGWRSWSPVATARRIVEFETQLVKASASTASQTVHRWTLDDLKASAPGINWSLILPTDTPVDIVLVPHADYVIQLSEDILAHTNPRTLHMYLVWRALWRYADALGETFSAPRREFEQMLKHAKPAKPQRWQYCLAKADDVFGYLLGRYYKQAVPSRTEQARSLVSHVTQAMRDRVQSLDWVDAADTPIFLEKLRRLELELEPMTQPNLDSTIDLTEFYEEVVVKDGFFTAVLTSGQRRVRQDRRRLDHPVEKSAWNHVLPQEVTLAYHPALNKMTIPTAMLQHPFYTDVDYLSYGALGTLTGHALMPLLRGDYDAHGRRALWWSNATQAGFEERLACYNTTHNELVAKDQASLVFALDAWRRAPKDAPRLPGLDAWTREQLFFIQFARMHCRKPSFATRINTALQYSPAFAQAFSCPSNSPMSAVKRCQVW</sequence>
<dbReference type="PROSITE" id="PS51885">
    <property type="entry name" value="NEPRILYSIN"/>
    <property type="match status" value="1"/>
</dbReference>
<evidence type="ECO:0000313" key="11">
    <source>
        <dbReference type="EMBL" id="ORY99124.1"/>
    </source>
</evidence>
<dbReference type="AlphaFoldDB" id="A0A1X2HJ41"/>
<dbReference type="STRING" id="13706.A0A1X2HJ41"/>
<comment type="caution">
    <text evidence="11">The sequence shown here is derived from an EMBL/GenBank/DDBJ whole genome shotgun (WGS) entry which is preliminary data.</text>
</comment>
<feature type="transmembrane region" description="Helical" evidence="8">
    <location>
        <begin position="70"/>
        <end position="90"/>
    </location>
</feature>
<dbReference type="Pfam" id="PF01431">
    <property type="entry name" value="Peptidase_M13"/>
    <property type="match status" value="1"/>
</dbReference>
<dbReference type="PANTHER" id="PTHR11733:SF240">
    <property type="entry name" value="GH14155P-RELATED"/>
    <property type="match status" value="1"/>
</dbReference>
<feature type="region of interest" description="Disordered" evidence="7">
    <location>
        <begin position="1"/>
        <end position="45"/>
    </location>
</feature>
<dbReference type="Proteomes" id="UP000242180">
    <property type="component" value="Unassembled WGS sequence"/>
</dbReference>
<dbReference type="Gene3D" id="1.10.1380.10">
    <property type="entry name" value="Neutral endopeptidase , domain2"/>
    <property type="match status" value="1"/>
</dbReference>
<feature type="compositionally biased region" description="Low complexity" evidence="7">
    <location>
        <begin position="27"/>
        <end position="39"/>
    </location>
</feature>
<keyword evidence="8" id="KW-1133">Transmembrane helix</keyword>
<dbReference type="InterPro" id="IPR018497">
    <property type="entry name" value="Peptidase_M13_C"/>
</dbReference>
<feature type="domain" description="Peptidase M13 N-terminal" evidence="10">
    <location>
        <begin position="141"/>
        <end position="527"/>
    </location>
</feature>
<keyword evidence="4" id="KW-0378">Hydrolase</keyword>
<dbReference type="Gene3D" id="3.40.390.10">
    <property type="entry name" value="Collagenase (Catalytic Domain)"/>
    <property type="match status" value="1"/>
</dbReference>
<accession>A0A1X2HJ41</accession>
<dbReference type="Pfam" id="PF05649">
    <property type="entry name" value="Peptidase_M13_N"/>
    <property type="match status" value="1"/>
</dbReference>
<keyword evidence="3" id="KW-0479">Metal-binding</keyword>
<dbReference type="GO" id="GO:0016485">
    <property type="term" value="P:protein processing"/>
    <property type="evidence" value="ECO:0007669"/>
    <property type="project" value="TreeGrafter"/>
</dbReference>
<evidence type="ECO:0000256" key="7">
    <source>
        <dbReference type="SAM" id="MobiDB-lite"/>
    </source>
</evidence>
<dbReference type="SUPFAM" id="SSF55486">
    <property type="entry name" value="Metalloproteases ('zincins'), catalytic domain"/>
    <property type="match status" value="1"/>
</dbReference>
<keyword evidence="8" id="KW-0472">Membrane</keyword>
<feature type="domain" description="Peptidase M13 C-terminal" evidence="9">
    <location>
        <begin position="670"/>
        <end position="760"/>
    </location>
</feature>
<keyword evidence="5" id="KW-0862">Zinc</keyword>
<dbReference type="CDD" id="cd08662">
    <property type="entry name" value="M13"/>
    <property type="match status" value="1"/>
</dbReference>
<dbReference type="GO" id="GO:0005886">
    <property type="term" value="C:plasma membrane"/>
    <property type="evidence" value="ECO:0007669"/>
    <property type="project" value="TreeGrafter"/>
</dbReference>
<dbReference type="OMA" id="QPGHFTS"/>
<reference evidence="11 12" key="1">
    <citation type="submission" date="2016-07" db="EMBL/GenBank/DDBJ databases">
        <title>Pervasive Adenine N6-methylation of Active Genes in Fungi.</title>
        <authorList>
            <consortium name="DOE Joint Genome Institute"/>
            <person name="Mondo S.J."/>
            <person name="Dannebaum R.O."/>
            <person name="Kuo R.C."/>
            <person name="Labutti K."/>
            <person name="Haridas S."/>
            <person name="Kuo A."/>
            <person name="Salamov A."/>
            <person name="Ahrendt S.R."/>
            <person name="Lipzen A."/>
            <person name="Sullivan W."/>
            <person name="Andreopoulos W.B."/>
            <person name="Clum A."/>
            <person name="Lindquist E."/>
            <person name="Daum C."/>
            <person name="Ramamoorthy G.K."/>
            <person name="Gryganskyi A."/>
            <person name="Culley D."/>
            <person name="Magnuson J.K."/>
            <person name="James T.Y."/>
            <person name="O'Malley M.A."/>
            <person name="Stajich J.E."/>
            <person name="Spatafora J.W."/>
            <person name="Visel A."/>
            <person name="Grigoriev I.V."/>
        </authorList>
    </citation>
    <scope>NUCLEOTIDE SEQUENCE [LARGE SCALE GENOMIC DNA]</scope>
    <source>
        <strain evidence="11 12">NRRL 2496</strain>
    </source>
</reference>
<keyword evidence="2" id="KW-0645">Protease</keyword>
<dbReference type="InterPro" id="IPR000718">
    <property type="entry name" value="Peptidase_M13"/>
</dbReference>
<evidence type="ECO:0000256" key="2">
    <source>
        <dbReference type="ARBA" id="ARBA00022670"/>
    </source>
</evidence>
<evidence type="ECO:0000256" key="5">
    <source>
        <dbReference type="ARBA" id="ARBA00022833"/>
    </source>
</evidence>
<evidence type="ECO:0000256" key="1">
    <source>
        <dbReference type="ARBA" id="ARBA00001947"/>
    </source>
</evidence>
<evidence type="ECO:0000259" key="9">
    <source>
        <dbReference type="Pfam" id="PF01431"/>
    </source>
</evidence>
<evidence type="ECO:0000259" key="10">
    <source>
        <dbReference type="Pfam" id="PF05649"/>
    </source>
</evidence>
<dbReference type="InterPro" id="IPR024079">
    <property type="entry name" value="MetalloPept_cat_dom_sf"/>
</dbReference>
<evidence type="ECO:0000256" key="4">
    <source>
        <dbReference type="ARBA" id="ARBA00022801"/>
    </source>
</evidence>
<protein>
    <submittedName>
        <fullName evidence="11">Uncharacterized protein</fullName>
    </submittedName>
</protein>
<evidence type="ECO:0000256" key="6">
    <source>
        <dbReference type="ARBA" id="ARBA00023049"/>
    </source>
</evidence>
<dbReference type="PANTHER" id="PTHR11733">
    <property type="entry name" value="ZINC METALLOPROTEASE FAMILY M13 NEPRILYSIN-RELATED"/>
    <property type="match status" value="1"/>
</dbReference>